<dbReference type="EMBL" id="JAAALK010000082">
    <property type="protein sequence ID" value="KAG8084378.1"/>
    <property type="molecule type" value="Genomic_DNA"/>
</dbReference>
<evidence type="ECO:0000313" key="1">
    <source>
        <dbReference type="EMBL" id="KAG8084378.1"/>
    </source>
</evidence>
<accession>A0A8J5W7D9</accession>
<gene>
    <name evidence="1" type="ORF">GUJ93_ZPchr0010g8719</name>
</gene>
<reference evidence="1" key="1">
    <citation type="journal article" date="2021" name="bioRxiv">
        <title>Whole Genome Assembly and Annotation of Northern Wild Rice, Zizania palustris L., Supports a Whole Genome Duplication in the Zizania Genus.</title>
        <authorList>
            <person name="Haas M."/>
            <person name="Kono T."/>
            <person name="Macchietto M."/>
            <person name="Millas R."/>
            <person name="McGilp L."/>
            <person name="Shao M."/>
            <person name="Duquette J."/>
            <person name="Hirsch C.N."/>
            <person name="Kimball J."/>
        </authorList>
    </citation>
    <scope>NUCLEOTIDE SEQUENCE</scope>
    <source>
        <tissue evidence="1">Fresh leaf tissue</tissue>
    </source>
</reference>
<proteinExistence type="predicted"/>
<reference evidence="1" key="2">
    <citation type="submission" date="2021-02" db="EMBL/GenBank/DDBJ databases">
        <authorList>
            <person name="Kimball J.A."/>
            <person name="Haas M.W."/>
            <person name="Macchietto M."/>
            <person name="Kono T."/>
            <person name="Duquette J."/>
            <person name="Shao M."/>
        </authorList>
    </citation>
    <scope>NUCLEOTIDE SEQUENCE</scope>
    <source>
        <tissue evidence="1">Fresh leaf tissue</tissue>
    </source>
</reference>
<name>A0A8J5W7D9_ZIZPA</name>
<dbReference type="Proteomes" id="UP000729402">
    <property type="component" value="Unassembled WGS sequence"/>
</dbReference>
<keyword evidence="2" id="KW-1185">Reference proteome</keyword>
<organism evidence="1 2">
    <name type="scientific">Zizania palustris</name>
    <name type="common">Northern wild rice</name>
    <dbReference type="NCBI Taxonomy" id="103762"/>
    <lineage>
        <taxon>Eukaryota</taxon>
        <taxon>Viridiplantae</taxon>
        <taxon>Streptophyta</taxon>
        <taxon>Embryophyta</taxon>
        <taxon>Tracheophyta</taxon>
        <taxon>Spermatophyta</taxon>
        <taxon>Magnoliopsida</taxon>
        <taxon>Liliopsida</taxon>
        <taxon>Poales</taxon>
        <taxon>Poaceae</taxon>
        <taxon>BOP clade</taxon>
        <taxon>Oryzoideae</taxon>
        <taxon>Oryzeae</taxon>
        <taxon>Zizaniinae</taxon>
        <taxon>Zizania</taxon>
    </lineage>
</organism>
<dbReference type="AlphaFoldDB" id="A0A8J5W7D9"/>
<evidence type="ECO:0000313" key="2">
    <source>
        <dbReference type="Proteomes" id="UP000729402"/>
    </source>
</evidence>
<comment type="caution">
    <text evidence="1">The sequence shown here is derived from an EMBL/GenBank/DDBJ whole genome shotgun (WGS) entry which is preliminary data.</text>
</comment>
<protein>
    <submittedName>
        <fullName evidence="1">Uncharacterized protein</fullName>
    </submittedName>
</protein>
<sequence length="143" mass="15431">MAGDSDGFFLATTRFLLSGIAPGSSRRGVGAPALKAGAHAAAEFAGTCMAALAEILQPDEMHLLRDAAAGYECFGCRDDSLVQWDRYTHLSVKWDEKWGLVMWASVRRCSIGKVQANVRKHALNGATGVEQQAERHGTTHVLM</sequence>